<dbReference type="AlphaFoldDB" id="A0AAD2HUL7"/>
<feature type="transmembrane region" description="Helical" evidence="12">
    <location>
        <begin position="188"/>
        <end position="209"/>
    </location>
</feature>
<evidence type="ECO:0000256" key="5">
    <source>
        <dbReference type="ARBA" id="ARBA00022502"/>
    </source>
</evidence>
<feature type="transmembrane region" description="Helical" evidence="12">
    <location>
        <begin position="315"/>
        <end position="335"/>
    </location>
</feature>
<comment type="similarity">
    <text evidence="3 12">Belongs to the PIGV family.</text>
</comment>
<dbReference type="GO" id="GO:0000009">
    <property type="term" value="F:alpha-1,6-mannosyltransferase activity"/>
    <property type="evidence" value="ECO:0007669"/>
    <property type="project" value="InterPro"/>
</dbReference>
<evidence type="ECO:0000256" key="8">
    <source>
        <dbReference type="ARBA" id="ARBA00022692"/>
    </source>
</evidence>
<evidence type="ECO:0000256" key="9">
    <source>
        <dbReference type="ARBA" id="ARBA00022824"/>
    </source>
</evidence>
<protein>
    <recommendedName>
        <fullName evidence="4 12">GPI mannosyltransferase 2</fullName>
        <ecNumber evidence="12">2.4.1.-</ecNumber>
    </recommendedName>
</protein>
<keyword evidence="8 12" id="KW-0812">Transmembrane</keyword>
<organism evidence="14 15">
    <name type="scientific">Mycena citricolor</name>
    <dbReference type="NCBI Taxonomy" id="2018698"/>
    <lineage>
        <taxon>Eukaryota</taxon>
        <taxon>Fungi</taxon>
        <taxon>Dikarya</taxon>
        <taxon>Basidiomycota</taxon>
        <taxon>Agaricomycotina</taxon>
        <taxon>Agaricomycetes</taxon>
        <taxon>Agaricomycetidae</taxon>
        <taxon>Agaricales</taxon>
        <taxon>Marasmiineae</taxon>
        <taxon>Mycenaceae</taxon>
        <taxon>Mycena</taxon>
    </lineage>
</organism>
<evidence type="ECO:0000256" key="4">
    <source>
        <dbReference type="ARBA" id="ARBA00013795"/>
    </source>
</evidence>
<dbReference type="GO" id="GO:0006506">
    <property type="term" value="P:GPI anchor biosynthetic process"/>
    <property type="evidence" value="ECO:0007669"/>
    <property type="project" value="UniProtKB-KW"/>
</dbReference>
<feature type="signal peptide" evidence="13">
    <location>
        <begin position="1"/>
        <end position="21"/>
    </location>
</feature>
<evidence type="ECO:0000256" key="10">
    <source>
        <dbReference type="ARBA" id="ARBA00022989"/>
    </source>
</evidence>
<feature type="chain" id="PRO_5041917947" description="GPI mannosyltransferase 2" evidence="13">
    <location>
        <begin position="22"/>
        <end position="366"/>
    </location>
</feature>
<sequence>MDRTLVCATFLSRLLPAAILSLKPLFSSFDAASSHPLLRWDALHFLHIAREGYVYEHEWAFLPGPAVMLSILPTSVLAPTIVSLVLAYDMSATMYALSLHHLRLPSLAKLATLLSLLPSSPTTLFLAPYSEPFVTYLSYKGMLCCARAQYLGAALLFTLAACFRSNGFLLSGFIIWDLVAAPVLTYKSLVWFSVLKCVPLAALPLIPFITHNLAAYTAFCSAPPPAEWCTRRVPMIYSYVQHKYWNVGFLRYWTLEQLPNMIIALPPLLAISVFSLHTLFSGKTRSLFSQASLAPHAIHGLIMCLILAFASHTQIVLRLAASMPITYWAAAWLVVEHPRWGRAWVTWSVIWGGLSTLLWAAFLPPA</sequence>
<reference evidence="14" key="1">
    <citation type="submission" date="2023-11" db="EMBL/GenBank/DDBJ databases">
        <authorList>
            <person name="De Vega J J."/>
            <person name="De Vega J J."/>
        </authorList>
    </citation>
    <scope>NUCLEOTIDE SEQUENCE</scope>
</reference>
<evidence type="ECO:0000256" key="6">
    <source>
        <dbReference type="ARBA" id="ARBA00022676"/>
    </source>
</evidence>
<dbReference type="EMBL" id="CAVNYO010000444">
    <property type="protein sequence ID" value="CAK5281375.1"/>
    <property type="molecule type" value="Genomic_DNA"/>
</dbReference>
<accession>A0AAD2HUL7</accession>
<dbReference type="PANTHER" id="PTHR12468:SF2">
    <property type="entry name" value="GPI MANNOSYLTRANSFERASE 2"/>
    <property type="match status" value="1"/>
</dbReference>
<evidence type="ECO:0000256" key="12">
    <source>
        <dbReference type="RuleBase" id="RU363112"/>
    </source>
</evidence>
<comment type="pathway">
    <text evidence="2 12">Glycolipid biosynthesis; glycosylphosphatidylinositol-anchor biosynthesis.</text>
</comment>
<feature type="transmembrane region" description="Helical" evidence="12">
    <location>
        <begin position="261"/>
        <end position="280"/>
    </location>
</feature>
<dbReference type="GO" id="GO:0031501">
    <property type="term" value="C:mannosyltransferase complex"/>
    <property type="evidence" value="ECO:0007669"/>
    <property type="project" value="TreeGrafter"/>
</dbReference>
<feature type="transmembrane region" description="Helical" evidence="12">
    <location>
        <begin position="110"/>
        <end position="130"/>
    </location>
</feature>
<dbReference type="PANTHER" id="PTHR12468">
    <property type="entry name" value="GPI MANNOSYLTRANSFERASE 2"/>
    <property type="match status" value="1"/>
</dbReference>
<evidence type="ECO:0000313" key="14">
    <source>
        <dbReference type="EMBL" id="CAK5281375.1"/>
    </source>
</evidence>
<keyword evidence="7 12" id="KW-0808">Transferase</keyword>
<evidence type="ECO:0000256" key="13">
    <source>
        <dbReference type="SAM" id="SignalP"/>
    </source>
</evidence>
<evidence type="ECO:0000256" key="3">
    <source>
        <dbReference type="ARBA" id="ARBA00008698"/>
    </source>
</evidence>
<keyword evidence="6 12" id="KW-0328">Glycosyltransferase</keyword>
<evidence type="ECO:0000256" key="1">
    <source>
        <dbReference type="ARBA" id="ARBA00004477"/>
    </source>
</evidence>
<evidence type="ECO:0000256" key="11">
    <source>
        <dbReference type="ARBA" id="ARBA00023136"/>
    </source>
</evidence>
<evidence type="ECO:0000256" key="7">
    <source>
        <dbReference type="ARBA" id="ARBA00022679"/>
    </source>
</evidence>
<keyword evidence="13" id="KW-0732">Signal</keyword>
<dbReference type="Pfam" id="PF04188">
    <property type="entry name" value="Mannosyl_trans2"/>
    <property type="match status" value="1"/>
</dbReference>
<name>A0AAD2HUL7_9AGAR</name>
<comment type="subcellular location">
    <subcellularLocation>
        <location evidence="1 12">Endoplasmic reticulum membrane</location>
        <topology evidence="1 12">Multi-pass membrane protein</topology>
    </subcellularLocation>
</comment>
<dbReference type="EC" id="2.4.1.-" evidence="12"/>
<comment type="caution">
    <text evidence="14">The sequence shown here is derived from an EMBL/GenBank/DDBJ whole genome shotgun (WGS) entry which is preliminary data.</text>
</comment>
<evidence type="ECO:0000313" key="15">
    <source>
        <dbReference type="Proteomes" id="UP001295794"/>
    </source>
</evidence>
<feature type="transmembrane region" description="Helical" evidence="12">
    <location>
        <begin position="287"/>
        <end position="309"/>
    </location>
</feature>
<dbReference type="GO" id="GO:0005789">
    <property type="term" value="C:endoplasmic reticulum membrane"/>
    <property type="evidence" value="ECO:0007669"/>
    <property type="project" value="UniProtKB-SubCell"/>
</dbReference>
<keyword evidence="9 12" id="KW-0256">Endoplasmic reticulum</keyword>
<comment type="function">
    <text evidence="12">Mannosyltransferase involved in glycosylphosphatidylinositol-anchor biosynthesis.</text>
</comment>
<keyword evidence="5 12" id="KW-0337">GPI-anchor biosynthesis</keyword>
<keyword evidence="10 12" id="KW-1133">Transmembrane helix</keyword>
<evidence type="ECO:0000256" key="2">
    <source>
        <dbReference type="ARBA" id="ARBA00004687"/>
    </source>
</evidence>
<gene>
    <name evidence="14" type="ORF">MYCIT1_LOCUS32437</name>
</gene>
<dbReference type="Proteomes" id="UP001295794">
    <property type="component" value="Unassembled WGS sequence"/>
</dbReference>
<dbReference type="InterPro" id="IPR007315">
    <property type="entry name" value="PIG-V/Gpi18"/>
</dbReference>
<feature type="transmembrane region" description="Helical" evidence="12">
    <location>
        <begin position="150"/>
        <end position="176"/>
    </location>
</feature>
<feature type="transmembrane region" description="Helical" evidence="12">
    <location>
        <begin position="66"/>
        <end position="89"/>
    </location>
</feature>
<dbReference type="GO" id="GO:0004376">
    <property type="term" value="F:GPI mannosyltransferase activity"/>
    <property type="evidence" value="ECO:0007669"/>
    <property type="project" value="InterPro"/>
</dbReference>
<feature type="transmembrane region" description="Helical" evidence="12">
    <location>
        <begin position="344"/>
        <end position="362"/>
    </location>
</feature>
<proteinExistence type="inferred from homology"/>
<keyword evidence="11 12" id="KW-0472">Membrane</keyword>
<keyword evidence="15" id="KW-1185">Reference proteome</keyword>